<comment type="caution">
    <text evidence="1">The sequence shown here is derived from an EMBL/GenBank/DDBJ whole genome shotgun (WGS) entry which is preliminary data.</text>
</comment>
<organism evidence="1 2">
    <name type="scientific">Stephania yunnanensis</name>
    <dbReference type="NCBI Taxonomy" id="152371"/>
    <lineage>
        <taxon>Eukaryota</taxon>
        <taxon>Viridiplantae</taxon>
        <taxon>Streptophyta</taxon>
        <taxon>Embryophyta</taxon>
        <taxon>Tracheophyta</taxon>
        <taxon>Spermatophyta</taxon>
        <taxon>Magnoliopsida</taxon>
        <taxon>Ranunculales</taxon>
        <taxon>Menispermaceae</taxon>
        <taxon>Menispermoideae</taxon>
        <taxon>Cissampelideae</taxon>
        <taxon>Stephania</taxon>
    </lineage>
</organism>
<sequence length="184" mass="20311">MFRSELVVTSLESGVREVAELYGSEKSFVVEVQSVRRGSSLPGEAKLQGRRQELAQTTPNQPVDDEAVYYKVAGECLKGCVYGLGWLGRKKRIYVDADASTSQIISFENALSIQLCRHLTATSPTGLAGLPLVRDFLVHAHLFGSCAFLWPLSISRLDRVVLGRSVPRRWLSSSSIGVVERSRQ</sequence>
<reference evidence="1 2" key="1">
    <citation type="submission" date="2024-01" db="EMBL/GenBank/DDBJ databases">
        <title>Genome assemblies of Stephania.</title>
        <authorList>
            <person name="Yang L."/>
        </authorList>
    </citation>
    <scope>NUCLEOTIDE SEQUENCE [LARGE SCALE GENOMIC DNA]</scope>
    <source>
        <strain evidence="1">YNDBR</strain>
        <tissue evidence="1">Leaf</tissue>
    </source>
</reference>
<protein>
    <submittedName>
        <fullName evidence="1">Uncharacterized protein</fullName>
    </submittedName>
</protein>
<evidence type="ECO:0000313" key="2">
    <source>
        <dbReference type="Proteomes" id="UP001420932"/>
    </source>
</evidence>
<evidence type="ECO:0000313" key="1">
    <source>
        <dbReference type="EMBL" id="KAK9128216.1"/>
    </source>
</evidence>
<name>A0AAP0P5F6_9MAGN</name>
<proteinExistence type="predicted"/>
<keyword evidence="2" id="KW-1185">Reference proteome</keyword>
<dbReference type="Proteomes" id="UP001420932">
    <property type="component" value="Unassembled WGS sequence"/>
</dbReference>
<accession>A0AAP0P5F6</accession>
<gene>
    <name evidence="1" type="ORF">Syun_017013</name>
</gene>
<dbReference type="EMBL" id="JBBNAF010000007">
    <property type="protein sequence ID" value="KAK9128216.1"/>
    <property type="molecule type" value="Genomic_DNA"/>
</dbReference>
<dbReference type="AlphaFoldDB" id="A0AAP0P5F6"/>